<accession>A0A1J3K5S0</accession>
<organism evidence="1">
    <name type="scientific">Noccaea caerulescens</name>
    <name type="common">Alpine penny-cress</name>
    <name type="synonym">Thlaspi caerulescens</name>
    <dbReference type="NCBI Taxonomy" id="107243"/>
    <lineage>
        <taxon>Eukaryota</taxon>
        <taxon>Viridiplantae</taxon>
        <taxon>Streptophyta</taxon>
        <taxon>Embryophyta</taxon>
        <taxon>Tracheophyta</taxon>
        <taxon>Spermatophyta</taxon>
        <taxon>Magnoliopsida</taxon>
        <taxon>eudicotyledons</taxon>
        <taxon>Gunneridae</taxon>
        <taxon>Pentapetalae</taxon>
        <taxon>rosids</taxon>
        <taxon>malvids</taxon>
        <taxon>Brassicales</taxon>
        <taxon>Brassicaceae</taxon>
        <taxon>Coluteocarpeae</taxon>
        <taxon>Noccaea</taxon>
    </lineage>
</organism>
<dbReference type="Gene3D" id="3.40.50.1220">
    <property type="entry name" value="TPP-binding domain"/>
    <property type="match status" value="1"/>
</dbReference>
<proteinExistence type="predicted"/>
<gene>
    <name evidence="1" type="ORF">MP_TR25297_c0_g1_i1_g.73925</name>
</gene>
<name>A0A1J3K5S0_NOCCA</name>
<sequence length="120" mass="13286">MRRVLGGIASNLFPLLSMSQPLRSGGKLEMLLTGGCRRFVRTTCRVSIPGVSLGNEAKSPPRFLRDKKIVPDADPPLKEDIHKLYQLFEQSSRLTILTGAGISTECGIPDYRRLSMLTQI</sequence>
<dbReference type="InterPro" id="IPR029035">
    <property type="entry name" value="DHS-like_NAD/FAD-binding_dom"/>
</dbReference>
<dbReference type="EMBL" id="GEVM01005924">
    <property type="protein sequence ID" value="JAV00015.1"/>
    <property type="molecule type" value="Transcribed_RNA"/>
</dbReference>
<evidence type="ECO:0000313" key="1">
    <source>
        <dbReference type="EMBL" id="JAV00015.1"/>
    </source>
</evidence>
<reference evidence="1" key="1">
    <citation type="submission" date="2016-07" db="EMBL/GenBank/DDBJ databases">
        <title>De novo transcriptome assembly of four accessions of the metal hyperaccumulator plant Noccaea caerulescens.</title>
        <authorList>
            <person name="Blande D."/>
            <person name="Halimaa P."/>
            <person name="Tervahauta A.I."/>
            <person name="Aarts M.G."/>
            <person name="Karenlampi S.O."/>
        </authorList>
    </citation>
    <scope>NUCLEOTIDE SEQUENCE</scope>
</reference>
<dbReference type="AlphaFoldDB" id="A0A1J3K5S0"/>
<protein>
    <submittedName>
        <fullName evidence="1">NAD-dependent protein deacetylase SRT2</fullName>
    </submittedName>
</protein>
<dbReference type="SUPFAM" id="SSF52467">
    <property type="entry name" value="DHS-like NAD/FAD-binding domain"/>
    <property type="match status" value="1"/>
</dbReference>